<dbReference type="EMBL" id="JARIHO010000006">
    <property type="protein sequence ID" value="KAJ7359378.1"/>
    <property type="molecule type" value="Genomic_DNA"/>
</dbReference>
<dbReference type="PROSITE" id="PS50053">
    <property type="entry name" value="UBIQUITIN_2"/>
    <property type="match status" value="1"/>
</dbReference>
<dbReference type="InterPro" id="IPR000626">
    <property type="entry name" value="Ubiquitin-like_dom"/>
</dbReference>
<protein>
    <recommendedName>
        <fullName evidence="1">Ubiquitin-like domain-containing protein</fullName>
    </recommendedName>
</protein>
<name>A0AAD7AI11_9AGAR</name>
<organism evidence="2 3">
    <name type="scientific">Mycena albidolilacea</name>
    <dbReference type="NCBI Taxonomy" id="1033008"/>
    <lineage>
        <taxon>Eukaryota</taxon>
        <taxon>Fungi</taxon>
        <taxon>Dikarya</taxon>
        <taxon>Basidiomycota</taxon>
        <taxon>Agaricomycotina</taxon>
        <taxon>Agaricomycetes</taxon>
        <taxon>Agaricomycetidae</taxon>
        <taxon>Agaricales</taxon>
        <taxon>Marasmiineae</taxon>
        <taxon>Mycenaceae</taxon>
        <taxon>Mycena</taxon>
    </lineage>
</organism>
<evidence type="ECO:0000313" key="2">
    <source>
        <dbReference type="EMBL" id="KAJ7359378.1"/>
    </source>
</evidence>
<dbReference type="Pfam" id="PF00240">
    <property type="entry name" value="ubiquitin"/>
    <property type="match status" value="1"/>
</dbReference>
<evidence type="ECO:0000313" key="3">
    <source>
        <dbReference type="Proteomes" id="UP001218218"/>
    </source>
</evidence>
<dbReference type="InterPro" id="IPR029071">
    <property type="entry name" value="Ubiquitin-like_domsf"/>
</dbReference>
<proteinExistence type="predicted"/>
<feature type="domain" description="Ubiquitin-like" evidence="1">
    <location>
        <begin position="78"/>
        <end position="100"/>
    </location>
</feature>
<keyword evidence="3" id="KW-1185">Reference proteome</keyword>
<evidence type="ECO:0000259" key="1">
    <source>
        <dbReference type="PROSITE" id="PS50053"/>
    </source>
</evidence>
<gene>
    <name evidence="2" type="ORF">DFH08DRAFT_1038017</name>
</gene>
<dbReference type="Gene3D" id="3.10.20.90">
    <property type="entry name" value="Phosphatidylinositol 3-kinase Catalytic Subunit, Chain A, domain 1"/>
    <property type="match status" value="1"/>
</dbReference>
<dbReference type="AlphaFoldDB" id="A0AAD7AI11"/>
<dbReference type="Proteomes" id="UP001218218">
    <property type="component" value="Unassembled WGS sequence"/>
</dbReference>
<comment type="caution">
    <text evidence="2">The sequence shown here is derived from an EMBL/GenBank/DDBJ whole genome shotgun (WGS) entry which is preliminary data.</text>
</comment>
<reference evidence="2" key="1">
    <citation type="submission" date="2023-03" db="EMBL/GenBank/DDBJ databases">
        <title>Massive genome expansion in bonnet fungi (Mycena s.s.) driven by repeated elements and novel gene families across ecological guilds.</title>
        <authorList>
            <consortium name="Lawrence Berkeley National Laboratory"/>
            <person name="Harder C.B."/>
            <person name="Miyauchi S."/>
            <person name="Viragh M."/>
            <person name="Kuo A."/>
            <person name="Thoen E."/>
            <person name="Andreopoulos B."/>
            <person name="Lu D."/>
            <person name="Skrede I."/>
            <person name="Drula E."/>
            <person name="Henrissat B."/>
            <person name="Morin E."/>
            <person name="Kohler A."/>
            <person name="Barry K."/>
            <person name="LaButti K."/>
            <person name="Morin E."/>
            <person name="Salamov A."/>
            <person name="Lipzen A."/>
            <person name="Mereny Z."/>
            <person name="Hegedus B."/>
            <person name="Baldrian P."/>
            <person name="Stursova M."/>
            <person name="Weitz H."/>
            <person name="Taylor A."/>
            <person name="Grigoriev I.V."/>
            <person name="Nagy L.G."/>
            <person name="Martin F."/>
            <person name="Kauserud H."/>
        </authorList>
    </citation>
    <scope>NUCLEOTIDE SEQUENCE</scope>
    <source>
        <strain evidence="2">CBHHK002</strain>
    </source>
</reference>
<dbReference type="SUPFAM" id="SSF54236">
    <property type="entry name" value="Ubiquitin-like"/>
    <property type="match status" value="1"/>
</dbReference>
<sequence>MTGRYSDRVWRVIGDIRRICVLGPQKPPCKSTNRLQGRQLLSASYTQALWTAAGTVENLCAIGVVKLPDLRYAKSANLIFAGKQLEDSRTLSDHNIEKDS</sequence>
<accession>A0AAD7AI11</accession>